<keyword evidence="3" id="KW-0472">Membrane</keyword>
<feature type="compositionally biased region" description="Polar residues" evidence="2">
    <location>
        <begin position="110"/>
        <end position="121"/>
    </location>
</feature>
<dbReference type="Gene3D" id="3.60.10.10">
    <property type="entry name" value="Endonuclease/exonuclease/phosphatase"/>
    <property type="match status" value="1"/>
</dbReference>
<feature type="transmembrane region" description="Helical" evidence="3">
    <location>
        <begin position="376"/>
        <end position="395"/>
    </location>
</feature>
<accession>A0AAV7IB04</accession>
<keyword evidence="5" id="KW-1185">Reference proteome</keyword>
<reference evidence="4 5" key="1">
    <citation type="journal article" date="2021" name="J. Hered.">
        <title>A chromosome-level genome assembly of the parasitoid wasp, Cotesia glomerata (Hymenoptera: Braconidae).</title>
        <authorList>
            <person name="Pinto B.J."/>
            <person name="Weis J.J."/>
            <person name="Gamble T."/>
            <person name="Ode P.J."/>
            <person name="Paul R."/>
            <person name="Zaspel J.M."/>
        </authorList>
    </citation>
    <scope>NUCLEOTIDE SEQUENCE [LARGE SCALE GENOMIC DNA]</scope>
    <source>
        <strain evidence="4">CgM1</strain>
    </source>
</reference>
<dbReference type="Proteomes" id="UP000826195">
    <property type="component" value="Unassembled WGS sequence"/>
</dbReference>
<keyword evidence="3" id="KW-0812">Transmembrane</keyword>
<sequence>MSEESPEPETLSQGISAAISESECVPINKALSSSVCKQQAAVTTEKSKHKGRLPKHLTFTRDRASSNCNSEDFFKRKRSEDSDPENPWPELEENSQQHKKIHKSRPNSPPKSVNQNTSAVQSPAVVHPLTDTTEDTFYSMVREGLTINSMFDKLSEQIRESTRKLESQIQASQLRSEAAIEQIREELTEQIIKIADRQTKLEAEMAAMKASQNSLVNHDNSPSFEDTKRKIKQLEDIIHQQEKLSKQLYINFNLSNAIESATHINHAHKIARIKFTNLNAKETVMATKARVLKNDTISINHDLTKRALYCTKKIKEAATDIRNAGKTPKVIGSRLYTENKCYTWDLEKDSLSLKDKVINNALRNLDLKIIDSSDSWLFVQVSAGVFSFVLACIYIRPSRSMVASLDLLQQTTDGINDTFGHLPVIFTGDFNAHVGNLDNMPEDLVLG</sequence>
<evidence type="ECO:0000313" key="5">
    <source>
        <dbReference type="Proteomes" id="UP000826195"/>
    </source>
</evidence>
<evidence type="ECO:0000256" key="3">
    <source>
        <dbReference type="SAM" id="Phobius"/>
    </source>
</evidence>
<dbReference type="SUPFAM" id="SSF56219">
    <property type="entry name" value="DNase I-like"/>
    <property type="match status" value="1"/>
</dbReference>
<gene>
    <name evidence="4" type="ORF">KQX54_009753</name>
</gene>
<dbReference type="AlphaFoldDB" id="A0AAV7IB04"/>
<dbReference type="InterPro" id="IPR036691">
    <property type="entry name" value="Endo/exonu/phosph_ase_sf"/>
</dbReference>
<dbReference type="EMBL" id="JAHXZJ010001864">
    <property type="protein sequence ID" value="KAH0549496.1"/>
    <property type="molecule type" value="Genomic_DNA"/>
</dbReference>
<feature type="coiled-coil region" evidence="1">
    <location>
        <begin position="151"/>
        <end position="244"/>
    </location>
</feature>
<organism evidence="4 5">
    <name type="scientific">Cotesia glomerata</name>
    <name type="common">Lepidopteran parasitic wasp</name>
    <name type="synonym">Apanteles glomeratus</name>
    <dbReference type="NCBI Taxonomy" id="32391"/>
    <lineage>
        <taxon>Eukaryota</taxon>
        <taxon>Metazoa</taxon>
        <taxon>Ecdysozoa</taxon>
        <taxon>Arthropoda</taxon>
        <taxon>Hexapoda</taxon>
        <taxon>Insecta</taxon>
        <taxon>Pterygota</taxon>
        <taxon>Neoptera</taxon>
        <taxon>Endopterygota</taxon>
        <taxon>Hymenoptera</taxon>
        <taxon>Apocrita</taxon>
        <taxon>Ichneumonoidea</taxon>
        <taxon>Braconidae</taxon>
        <taxon>Microgastrinae</taxon>
        <taxon>Cotesia</taxon>
    </lineage>
</organism>
<evidence type="ECO:0000256" key="1">
    <source>
        <dbReference type="SAM" id="Coils"/>
    </source>
</evidence>
<protein>
    <recommendedName>
        <fullName evidence="6">Endonuclease/exonuclease/phosphatase domain-containing protein</fullName>
    </recommendedName>
</protein>
<keyword evidence="3" id="KW-1133">Transmembrane helix</keyword>
<evidence type="ECO:0000313" key="4">
    <source>
        <dbReference type="EMBL" id="KAH0549496.1"/>
    </source>
</evidence>
<feature type="compositionally biased region" description="Basic and acidic residues" evidence="2">
    <location>
        <begin position="72"/>
        <end position="81"/>
    </location>
</feature>
<evidence type="ECO:0000256" key="2">
    <source>
        <dbReference type="SAM" id="MobiDB-lite"/>
    </source>
</evidence>
<keyword evidence="1" id="KW-0175">Coiled coil</keyword>
<proteinExistence type="predicted"/>
<name>A0AAV7IB04_COTGL</name>
<feature type="region of interest" description="Disordered" evidence="2">
    <location>
        <begin position="39"/>
        <end position="124"/>
    </location>
</feature>
<evidence type="ECO:0008006" key="6">
    <source>
        <dbReference type="Google" id="ProtNLM"/>
    </source>
</evidence>
<comment type="caution">
    <text evidence="4">The sequence shown here is derived from an EMBL/GenBank/DDBJ whole genome shotgun (WGS) entry which is preliminary data.</text>
</comment>